<organism evidence="1 2">
    <name type="scientific">Lactiplantibacillus argentoratensis</name>
    <dbReference type="NCBI Taxonomy" id="271881"/>
    <lineage>
        <taxon>Bacteria</taxon>
        <taxon>Bacillati</taxon>
        <taxon>Bacillota</taxon>
        <taxon>Bacilli</taxon>
        <taxon>Lactobacillales</taxon>
        <taxon>Lactobacillaceae</taxon>
        <taxon>Lactiplantibacillus</taxon>
    </lineage>
</organism>
<protein>
    <recommendedName>
        <fullName evidence="3">DNA alkylation repair enzyme</fullName>
    </recommendedName>
</protein>
<reference evidence="1 2" key="1">
    <citation type="submission" date="2018-10" db="EMBL/GenBank/DDBJ databases">
        <title>Genome sequencing of Lactobacillus species.</title>
        <authorList>
            <person name="Baek C."/>
            <person name="Yi H."/>
        </authorList>
    </citation>
    <scope>NUCLEOTIDE SEQUENCE [LARGE SCALE GENOMIC DNA]</scope>
    <source>
        <strain evidence="1 2">DSM 16365</strain>
    </source>
</reference>
<dbReference type="Proteomes" id="UP000281644">
    <property type="component" value="Chromosome"/>
</dbReference>
<sequence length="83" mass="9675">MRATDKWVRRVGIMLQLGWKERTDSQYLQTAILANQGDEDFFIQKAIGWALRDYSKVNPEWVRTFVANHALSALAQREGCKYL</sequence>
<dbReference type="EMBL" id="CP032751">
    <property type="protein sequence ID" value="AYJ35761.1"/>
    <property type="molecule type" value="Genomic_DNA"/>
</dbReference>
<dbReference type="PANTHER" id="PTHR34070:SF1">
    <property type="entry name" value="DNA ALKYLATION REPAIR PROTEIN"/>
    <property type="match status" value="1"/>
</dbReference>
<dbReference type="InterPro" id="IPR014825">
    <property type="entry name" value="DNA_alkylation"/>
</dbReference>
<evidence type="ECO:0008006" key="3">
    <source>
        <dbReference type="Google" id="ProtNLM"/>
    </source>
</evidence>
<dbReference type="SUPFAM" id="SSF48371">
    <property type="entry name" value="ARM repeat"/>
    <property type="match status" value="1"/>
</dbReference>
<evidence type="ECO:0000313" key="2">
    <source>
        <dbReference type="Proteomes" id="UP000281644"/>
    </source>
</evidence>
<dbReference type="PANTHER" id="PTHR34070">
    <property type="entry name" value="ARMADILLO-TYPE FOLD"/>
    <property type="match status" value="1"/>
</dbReference>
<dbReference type="KEGG" id="larg:LPA65_08210"/>
<accession>A0AAN1UIA5</accession>
<name>A0AAN1UIA5_9LACO</name>
<dbReference type="AlphaFoldDB" id="A0AAN1UIA5"/>
<gene>
    <name evidence="1" type="ORF">LPA65_08210</name>
</gene>
<dbReference type="Pfam" id="PF08713">
    <property type="entry name" value="DNA_alkylation"/>
    <property type="match status" value="1"/>
</dbReference>
<dbReference type="Gene3D" id="1.25.40.290">
    <property type="entry name" value="ARM repeat domains"/>
    <property type="match status" value="1"/>
</dbReference>
<dbReference type="InterPro" id="IPR016024">
    <property type="entry name" value="ARM-type_fold"/>
</dbReference>
<evidence type="ECO:0000313" key="1">
    <source>
        <dbReference type="EMBL" id="AYJ35761.1"/>
    </source>
</evidence>
<proteinExistence type="predicted"/>